<dbReference type="PANTHER" id="PTHR10579:SF146">
    <property type="entry name" value="RING-TYPE DOMAIN-CONTAINING PROTEIN"/>
    <property type="match status" value="1"/>
</dbReference>
<dbReference type="Gene3D" id="3.30.40.10">
    <property type="entry name" value="Zinc/RING finger domain, C3HC4 (zinc finger)"/>
    <property type="match status" value="1"/>
</dbReference>
<dbReference type="InterPro" id="IPR051266">
    <property type="entry name" value="CLCR"/>
</dbReference>
<dbReference type="InterPro" id="IPR002035">
    <property type="entry name" value="VWF_A"/>
</dbReference>
<sequence length="655" mass="70856">MSSTESNTCAICLGNVTTGQAIFTAECSHSFHFGCIGNSVSHGNFNCPICRAKWNCLPVSMPNFDPNVPPRKFPTHFSNVSQPLTLPTPPSEPESLVFSDDEPLPIITSEPTSSSSLAGLQSVNIKSIPERPVLAASESISQFAVLVGVRAPPLSDNARHLERAPIDLVTVLDVSGSMHGSKLHLLKRAAHFVVDNLGPSDRLSIVSFSSTARRIFPLRRITGNGREDARRAIDSLQASGMTNIVEGLKKGVRVLEERHLQNPVASIIFLSDGKDTCYRRSIIQNSSNPGQSPRLNPEYLHLMPDSICPRNRGSQDESQQQRFPVHTFGFGTDHDPVAMHAISDESGGTFSFIESYEMVQDAFASCIGGLLSVVAQELRITVRSASNGVEIISIPSGRYASEISDQGCQGVINVGDLYADEEKEFLVNLSVPVLRGAENEENEGKTSILDVACSYRDVVSKEMVRVEGDLVEIRRPKVPSPADTAVNLEVDRQRNRLSAAEGIAEAQRIAETGNLTGARAALSRRRERLRASASTQAGDRLSNWLEAELKETEDRMGSRQLYNIRGRAYALSGMSSHAYQRAATRGSVVPGAEAHRNSSSASDVPTDLAAPFASNAIFAAYTTPSMAHMVNKSMQLNQSSSSTPSQAPTPTPTDE</sequence>
<keyword evidence="1" id="KW-0479">Metal-binding</keyword>
<dbReference type="Pfam" id="PF14624">
    <property type="entry name" value="Vwaint"/>
    <property type="match status" value="1"/>
</dbReference>
<dbReference type="Pfam" id="PF00092">
    <property type="entry name" value="VWA"/>
    <property type="match status" value="1"/>
</dbReference>
<protein>
    <submittedName>
        <fullName evidence="5">Uncharacterized protein LOC111407382</fullName>
    </submittedName>
</protein>
<dbReference type="Proteomes" id="UP000594638">
    <property type="component" value="Unassembled WGS sequence"/>
</dbReference>
<evidence type="ECO:0000256" key="1">
    <source>
        <dbReference type="PROSITE-ProRule" id="PRU00175"/>
    </source>
</evidence>
<dbReference type="SUPFAM" id="SSF53300">
    <property type="entry name" value="vWA-like"/>
    <property type="match status" value="1"/>
</dbReference>
<proteinExistence type="predicted"/>
<feature type="domain" description="RING-type" evidence="3">
    <location>
        <begin position="9"/>
        <end position="51"/>
    </location>
</feature>
<evidence type="ECO:0000259" key="3">
    <source>
        <dbReference type="PROSITE" id="PS50089"/>
    </source>
</evidence>
<accession>A0A8S0T8W7</accession>
<dbReference type="GO" id="GO:0008270">
    <property type="term" value="F:zinc ion binding"/>
    <property type="evidence" value="ECO:0007669"/>
    <property type="project" value="UniProtKB-KW"/>
</dbReference>
<evidence type="ECO:0000313" key="5">
    <source>
        <dbReference type="EMBL" id="CAA3000559.1"/>
    </source>
</evidence>
<feature type="region of interest" description="Disordered" evidence="2">
    <location>
        <begin position="633"/>
        <end position="655"/>
    </location>
</feature>
<reference evidence="5 6" key="1">
    <citation type="submission" date="2019-12" db="EMBL/GenBank/DDBJ databases">
        <authorList>
            <person name="Alioto T."/>
            <person name="Alioto T."/>
            <person name="Gomez Garrido J."/>
        </authorList>
    </citation>
    <scope>NUCLEOTIDE SEQUENCE [LARGE SCALE GENOMIC DNA]</scope>
</reference>
<dbReference type="SUPFAM" id="SSF57850">
    <property type="entry name" value="RING/U-box"/>
    <property type="match status" value="1"/>
</dbReference>
<evidence type="ECO:0000256" key="2">
    <source>
        <dbReference type="SAM" id="MobiDB-lite"/>
    </source>
</evidence>
<dbReference type="InterPro" id="IPR032838">
    <property type="entry name" value="Vwaint_dom"/>
</dbReference>
<feature type="domain" description="VWFA" evidence="4">
    <location>
        <begin position="167"/>
        <end position="367"/>
    </location>
</feature>
<dbReference type="Gene3D" id="3.40.50.410">
    <property type="entry name" value="von Willebrand factor, type A domain"/>
    <property type="match status" value="1"/>
</dbReference>
<comment type="caution">
    <text evidence="5">The sequence shown here is derived from an EMBL/GenBank/DDBJ whole genome shotgun (WGS) entry which is preliminary data.</text>
</comment>
<dbReference type="Pfam" id="PF17123">
    <property type="entry name" value="zf-RING_11"/>
    <property type="match status" value="1"/>
</dbReference>
<dbReference type="AlphaFoldDB" id="A0A8S0T8W7"/>
<dbReference type="CDD" id="cd01466">
    <property type="entry name" value="vWA_C3HC4_type"/>
    <property type="match status" value="1"/>
</dbReference>
<dbReference type="EMBL" id="CACTIH010005698">
    <property type="protein sequence ID" value="CAA3000559.1"/>
    <property type="molecule type" value="Genomic_DNA"/>
</dbReference>
<dbReference type="InterPro" id="IPR001841">
    <property type="entry name" value="Znf_RING"/>
</dbReference>
<keyword evidence="1" id="KW-0862">Zinc</keyword>
<dbReference type="InterPro" id="IPR013083">
    <property type="entry name" value="Znf_RING/FYVE/PHD"/>
</dbReference>
<dbReference type="PROSITE" id="PS50234">
    <property type="entry name" value="VWFA"/>
    <property type="match status" value="1"/>
</dbReference>
<dbReference type="OrthoDB" id="687730at2759"/>
<dbReference type="PROSITE" id="PS50089">
    <property type="entry name" value="ZF_RING_2"/>
    <property type="match status" value="1"/>
</dbReference>
<dbReference type="SMART" id="SM00184">
    <property type="entry name" value="RING"/>
    <property type="match status" value="1"/>
</dbReference>
<dbReference type="SMART" id="SM00327">
    <property type="entry name" value="VWA"/>
    <property type="match status" value="1"/>
</dbReference>
<evidence type="ECO:0000259" key="4">
    <source>
        <dbReference type="PROSITE" id="PS50234"/>
    </source>
</evidence>
<dbReference type="InterPro" id="IPR036465">
    <property type="entry name" value="vWFA_dom_sf"/>
</dbReference>
<organism evidence="5 6">
    <name type="scientific">Olea europaea subsp. europaea</name>
    <dbReference type="NCBI Taxonomy" id="158383"/>
    <lineage>
        <taxon>Eukaryota</taxon>
        <taxon>Viridiplantae</taxon>
        <taxon>Streptophyta</taxon>
        <taxon>Embryophyta</taxon>
        <taxon>Tracheophyta</taxon>
        <taxon>Spermatophyta</taxon>
        <taxon>Magnoliopsida</taxon>
        <taxon>eudicotyledons</taxon>
        <taxon>Gunneridae</taxon>
        <taxon>Pentapetalae</taxon>
        <taxon>asterids</taxon>
        <taxon>lamiids</taxon>
        <taxon>Lamiales</taxon>
        <taxon>Oleaceae</taxon>
        <taxon>Oleeae</taxon>
        <taxon>Olea</taxon>
    </lineage>
</organism>
<evidence type="ECO:0000313" key="6">
    <source>
        <dbReference type="Proteomes" id="UP000594638"/>
    </source>
</evidence>
<gene>
    <name evidence="5" type="ORF">OLEA9_A043017</name>
</gene>
<dbReference type="PANTHER" id="PTHR10579">
    <property type="entry name" value="CALCIUM-ACTIVATED CHLORIDE CHANNEL REGULATOR"/>
    <property type="match status" value="1"/>
</dbReference>
<name>A0A8S0T8W7_OLEEU</name>
<dbReference type="Gramene" id="OE9A043017T1">
    <property type="protein sequence ID" value="OE9A043017C1"/>
    <property type="gene ID" value="OE9A043017"/>
</dbReference>
<keyword evidence="6" id="KW-1185">Reference proteome</keyword>
<keyword evidence="1" id="KW-0863">Zinc-finger</keyword>